<dbReference type="Proteomes" id="UP000494206">
    <property type="component" value="Unassembled WGS sequence"/>
</dbReference>
<protein>
    <submittedName>
        <fullName evidence="1">Uncharacterized protein</fullName>
    </submittedName>
</protein>
<sequence>MFIPVVKQELEFAVLPRLTDEQAYEQCKTFLPTLRLKIQDLRNMGVLAIEKQKDDKQAEKVGVCRKYNHFYHMKLQHIIQNTIKDLKNDTFTAQSNKIFFTNVHQALLDWKKYSKSPCTKPTKN</sequence>
<gene>
    <name evidence="1" type="ORF">CBOVIS_LOCUS7951</name>
</gene>
<reference evidence="1 2" key="1">
    <citation type="submission" date="2020-04" db="EMBL/GenBank/DDBJ databases">
        <authorList>
            <person name="Laetsch R D."/>
            <person name="Stevens L."/>
            <person name="Kumar S."/>
            <person name="Blaxter L. M."/>
        </authorList>
    </citation>
    <scope>NUCLEOTIDE SEQUENCE [LARGE SCALE GENOMIC DNA]</scope>
</reference>
<keyword evidence="2" id="KW-1185">Reference proteome</keyword>
<accession>A0A8S1EZ19</accession>
<dbReference type="OrthoDB" id="5825554at2759"/>
<name>A0A8S1EZ19_9PELO</name>
<organism evidence="1 2">
    <name type="scientific">Caenorhabditis bovis</name>
    <dbReference type="NCBI Taxonomy" id="2654633"/>
    <lineage>
        <taxon>Eukaryota</taxon>
        <taxon>Metazoa</taxon>
        <taxon>Ecdysozoa</taxon>
        <taxon>Nematoda</taxon>
        <taxon>Chromadorea</taxon>
        <taxon>Rhabditida</taxon>
        <taxon>Rhabditina</taxon>
        <taxon>Rhabditomorpha</taxon>
        <taxon>Rhabditoidea</taxon>
        <taxon>Rhabditidae</taxon>
        <taxon>Peloderinae</taxon>
        <taxon>Caenorhabditis</taxon>
    </lineage>
</organism>
<dbReference type="EMBL" id="CADEPM010000005">
    <property type="protein sequence ID" value="CAB3405799.1"/>
    <property type="molecule type" value="Genomic_DNA"/>
</dbReference>
<evidence type="ECO:0000313" key="1">
    <source>
        <dbReference type="EMBL" id="CAB3405799.1"/>
    </source>
</evidence>
<evidence type="ECO:0000313" key="2">
    <source>
        <dbReference type="Proteomes" id="UP000494206"/>
    </source>
</evidence>
<proteinExistence type="predicted"/>
<dbReference type="AlphaFoldDB" id="A0A8S1EZ19"/>
<comment type="caution">
    <text evidence="1">The sequence shown here is derived from an EMBL/GenBank/DDBJ whole genome shotgun (WGS) entry which is preliminary data.</text>
</comment>